<accession>A0ABV6BF73</accession>
<gene>
    <name evidence="2" type="ORF">ACFFJP_14630</name>
</gene>
<evidence type="ECO:0000313" key="3">
    <source>
        <dbReference type="Proteomes" id="UP001589813"/>
    </source>
</evidence>
<keyword evidence="1" id="KW-0732">Signal</keyword>
<protein>
    <submittedName>
        <fullName evidence="2">Capsule assembly Wzi family protein</fullName>
    </submittedName>
</protein>
<feature type="signal peptide" evidence="1">
    <location>
        <begin position="1"/>
        <end position="20"/>
    </location>
</feature>
<dbReference type="InterPro" id="IPR038636">
    <property type="entry name" value="Wzi_sf"/>
</dbReference>
<sequence length="479" mass="54128">MKLLSVLISCAVVMSAPASAGWWIEADDLALRNDIQLLADSGYIRQPINTYPLMWSGIVQDLQSVDADALTPDLRDALHRVMMLWQRDRRGVQASLSLAGETEQPAIVRFGDTLRDKAQAQASGSYQNDRVSARLQVSQVSQPFDQNRTRLDGSYVAVKAGNWIVSAGALEKYWGPSFDTSAILSTNARPVPAVTLSRNSSAAAAEDWLPAWTFTTSFGQLSSRAQVPDAKLWQARLGIKPLNSLEMGFSWVMTYGGQGYGNGLNDWFDGLFRGGTLEGSENMLAGYDLRWTTSLLDQPFGVYWSAIADDVSTKTLQLYKVSYQLGIDTYVRPLSSRIYLEIIDTAIDCSNDRKFNCYYEHSTHHDGYRRYGRAFGTSYDNDSKALNLGMLTQLDSSTSWHNKLAWLRLNVDGTRVDLPSQWTQTQLPARTVLLWRTEQQWRDHADQWKWGLEFSNTLDKVSQERDWQTELFLSWSRQF</sequence>
<comment type="caution">
    <text evidence="2">The sequence shown here is derived from an EMBL/GenBank/DDBJ whole genome shotgun (WGS) entry which is preliminary data.</text>
</comment>
<dbReference type="RefSeq" id="WP_377245538.1">
    <property type="nucleotide sequence ID" value="NZ_JBHLXP010000003.1"/>
</dbReference>
<organism evidence="2 3">
    <name type="scientific">Rheinheimera tilapiae</name>
    <dbReference type="NCBI Taxonomy" id="875043"/>
    <lineage>
        <taxon>Bacteria</taxon>
        <taxon>Pseudomonadati</taxon>
        <taxon>Pseudomonadota</taxon>
        <taxon>Gammaproteobacteria</taxon>
        <taxon>Chromatiales</taxon>
        <taxon>Chromatiaceae</taxon>
        <taxon>Rheinheimera</taxon>
    </lineage>
</organism>
<dbReference type="Proteomes" id="UP001589813">
    <property type="component" value="Unassembled WGS sequence"/>
</dbReference>
<feature type="chain" id="PRO_5045101074" evidence="1">
    <location>
        <begin position="21"/>
        <end position="479"/>
    </location>
</feature>
<reference evidence="2 3" key="1">
    <citation type="submission" date="2024-09" db="EMBL/GenBank/DDBJ databases">
        <authorList>
            <person name="Sun Q."/>
            <person name="Mori K."/>
        </authorList>
    </citation>
    <scope>NUCLEOTIDE SEQUENCE [LARGE SCALE GENOMIC DNA]</scope>
    <source>
        <strain evidence="2 3">KCTC 23315</strain>
    </source>
</reference>
<proteinExistence type="predicted"/>
<name>A0ABV6BF73_9GAMM</name>
<dbReference type="Gene3D" id="2.40.160.130">
    <property type="entry name" value="Capsule assembly protein Wzi"/>
    <property type="match status" value="1"/>
</dbReference>
<dbReference type="Pfam" id="PF14052">
    <property type="entry name" value="Caps_assemb_Wzi"/>
    <property type="match status" value="1"/>
</dbReference>
<dbReference type="InterPro" id="IPR026950">
    <property type="entry name" value="Caps_assemb_Wzi"/>
</dbReference>
<evidence type="ECO:0000256" key="1">
    <source>
        <dbReference type="SAM" id="SignalP"/>
    </source>
</evidence>
<keyword evidence="3" id="KW-1185">Reference proteome</keyword>
<evidence type="ECO:0000313" key="2">
    <source>
        <dbReference type="EMBL" id="MFC0049529.1"/>
    </source>
</evidence>
<dbReference type="EMBL" id="JBHLXP010000003">
    <property type="protein sequence ID" value="MFC0049529.1"/>
    <property type="molecule type" value="Genomic_DNA"/>
</dbReference>